<evidence type="ECO:0000256" key="1">
    <source>
        <dbReference type="SAM" id="Coils"/>
    </source>
</evidence>
<dbReference type="RefSeq" id="WP_348264319.1">
    <property type="nucleotide sequence ID" value="NZ_CP121196.1"/>
</dbReference>
<dbReference type="EMBL" id="CP121196">
    <property type="protein sequence ID" value="XBH19104.1"/>
    <property type="molecule type" value="Genomic_DNA"/>
</dbReference>
<evidence type="ECO:0000313" key="2">
    <source>
        <dbReference type="EMBL" id="XBH19104.1"/>
    </source>
</evidence>
<sequence>MRIWEVIGPNALKTQEVQIDHEEESLKNKRADLGIRKAQAAMAKAQKRKSEAAQKV</sequence>
<protein>
    <submittedName>
        <fullName evidence="2">Uncharacterized protein</fullName>
    </submittedName>
</protein>
<name>A0AAU7DP55_9BACT</name>
<gene>
    <name evidence="2" type="ORF">P8935_07235</name>
</gene>
<reference evidence="2" key="1">
    <citation type="submission" date="2023-03" db="EMBL/GenBank/DDBJ databases">
        <title>Edaphobacter sp.</title>
        <authorList>
            <person name="Huber K.J."/>
            <person name="Papendorf J."/>
            <person name="Pilke C."/>
            <person name="Bunk B."/>
            <person name="Sproeer C."/>
            <person name="Pester M."/>
        </authorList>
    </citation>
    <scope>NUCLEOTIDE SEQUENCE</scope>
    <source>
        <strain evidence="2">DSM 110680</strain>
    </source>
</reference>
<proteinExistence type="predicted"/>
<accession>A0AAU7DP55</accession>
<keyword evidence="1" id="KW-0175">Coiled coil</keyword>
<organism evidence="2">
    <name type="scientific">Telmatobacter sp. DSM 110680</name>
    <dbReference type="NCBI Taxonomy" id="3036704"/>
    <lineage>
        <taxon>Bacteria</taxon>
        <taxon>Pseudomonadati</taxon>
        <taxon>Acidobacteriota</taxon>
        <taxon>Terriglobia</taxon>
        <taxon>Terriglobales</taxon>
        <taxon>Acidobacteriaceae</taxon>
        <taxon>Telmatobacter</taxon>
    </lineage>
</organism>
<dbReference type="AlphaFoldDB" id="A0AAU7DP55"/>
<feature type="coiled-coil region" evidence="1">
    <location>
        <begin position="12"/>
        <end position="55"/>
    </location>
</feature>